<dbReference type="Gene3D" id="3.90.850.10">
    <property type="entry name" value="Fumarylacetoacetase-like, C-terminal domain"/>
    <property type="match status" value="1"/>
</dbReference>
<dbReference type="RefSeq" id="WP_260994820.1">
    <property type="nucleotide sequence ID" value="NZ_JAODWD010000005.1"/>
</dbReference>
<dbReference type="InterPro" id="IPR011234">
    <property type="entry name" value="Fumarylacetoacetase-like_C"/>
</dbReference>
<keyword evidence="2" id="KW-0479">Metal-binding</keyword>
<dbReference type="InterPro" id="IPR036663">
    <property type="entry name" value="Fumarylacetoacetase_C_sf"/>
</dbReference>
<dbReference type="PANTHER" id="PTHR42796:SF4">
    <property type="entry name" value="FUMARYLACETOACETATE HYDROLASE DOMAIN-CONTAINING PROTEIN 2A"/>
    <property type="match status" value="1"/>
</dbReference>
<protein>
    <submittedName>
        <fullName evidence="4">Fumarylacetoacetate hydrolase family protein</fullName>
    </submittedName>
</protein>
<keyword evidence="5" id="KW-1185">Reference proteome</keyword>
<evidence type="ECO:0000256" key="1">
    <source>
        <dbReference type="ARBA" id="ARBA00010211"/>
    </source>
</evidence>
<evidence type="ECO:0000313" key="5">
    <source>
        <dbReference type="Proteomes" id="UP001206639"/>
    </source>
</evidence>
<comment type="caution">
    <text evidence="4">The sequence shown here is derived from an EMBL/GenBank/DDBJ whole genome shotgun (WGS) entry which is preliminary data.</text>
</comment>
<accession>A0ABT2MEN3</accession>
<feature type="domain" description="Fumarylacetoacetase-like C-terminal" evidence="3">
    <location>
        <begin position="72"/>
        <end position="276"/>
    </location>
</feature>
<dbReference type="InterPro" id="IPR051121">
    <property type="entry name" value="FAH"/>
</dbReference>
<dbReference type="EMBL" id="JAODWD010000005">
    <property type="protein sequence ID" value="MCT7660743.1"/>
    <property type="molecule type" value="Genomic_DNA"/>
</dbReference>
<comment type="similarity">
    <text evidence="1">Belongs to the FAH family.</text>
</comment>
<gene>
    <name evidence="4" type="ORF">N4S67_20275</name>
</gene>
<reference evidence="5" key="1">
    <citation type="submission" date="2023-07" db="EMBL/GenBank/DDBJ databases">
        <authorList>
            <person name="Deng Y."/>
            <person name="Zhang Y.-Q."/>
        </authorList>
    </citation>
    <scope>NUCLEOTIDE SEQUENCE [LARGE SCALE GENOMIC DNA]</scope>
    <source>
        <strain evidence="5">CPCC 205710</strain>
    </source>
</reference>
<keyword evidence="4" id="KW-0378">Hydrolase</keyword>
<evidence type="ECO:0000259" key="3">
    <source>
        <dbReference type="Pfam" id="PF01557"/>
    </source>
</evidence>
<sequence>MRIASVDGRLKLLIGAGVVDVEKASAAKFGADPQVIFDRWDEFRAWARTVREATEPFDPQIAGLVTPAPRQVFAIGLNYREHAEESGQAVPDAPIVFTKYMSSLTGSVTDVELPAEGTVDWEAELVAVIGRNARNVPAEEGWDYVAGLTVGQDLSERTLQMRGGSAQWSLAKSLPGFSPLGATLVTPDELPDRDDLKIGCEIDGSVVQSSTTALMIYPVPDLVAYLSSLLPLYPGDLIFTGTPPGVGAGRTPQRFLKVGEHLRSWVEHLGTLDQRFIAANPS</sequence>
<dbReference type="Pfam" id="PF01557">
    <property type="entry name" value="FAA_hydrolase"/>
    <property type="match status" value="1"/>
</dbReference>
<dbReference type="GO" id="GO:0016787">
    <property type="term" value="F:hydrolase activity"/>
    <property type="evidence" value="ECO:0007669"/>
    <property type="project" value="UniProtKB-KW"/>
</dbReference>
<evidence type="ECO:0000256" key="2">
    <source>
        <dbReference type="ARBA" id="ARBA00022723"/>
    </source>
</evidence>
<proteinExistence type="inferred from homology"/>
<evidence type="ECO:0000313" key="4">
    <source>
        <dbReference type="EMBL" id="MCT7660743.1"/>
    </source>
</evidence>
<dbReference type="PANTHER" id="PTHR42796">
    <property type="entry name" value="FUMARYLACETOACETATE HYDROLASE DOMAIN-CONTAINING PROTEIN 2A-RELATED"/>
    <property type="match status" value="1"/>
</dbReference>
<organism evidence="4 5">
    <name type="scientific">Mycobacterium deserti</name>
    <dbReference type="NCBI Taxonomy" id="2978347"/>
    <lineage>
        <taxon>Bacteria</taxon>
        <taxon>Bacillati</taxon>
        <taxon>Actinomycetota</taxon>
        <taxon>Actinomycetes</taxon>
        <taxon>Mycobacteriales</taxon>
        <taxon>Mycobacteriaceae</taxon>
        <taxon>Mycobacterium</taxon>
    </lineage>
</organism>
<dbReference type="Proteomes" id="UP001206639">
    <property type="component" value="Unassembled WGS sequence"/>
</dbReference>
<name>A0ABT2MEN3_9MYCO</name>
<dbReference type="SUPFAM" id="SSF56529">
    <property type="entry name" value="FAH"/>
    <property type="match status" value="1"/>
</dbReference>